<evidence type="ECO:0000313" key="4">
    <source>
        <dbReference type="EMBL" id="PIO77266.1"/>
    </source>
</evidence>
<organism evidence="4 5">
    <name type="scientific">Teladorsagia circumcincta</name>
    <name type="common">Brown stomach worm</name>
    <name type="synonym">Ostertagia circumcincta</name>
    <dbReference type="NCBI Taxonomy" id="45464"/>
    <lineage>
        <taxon>Eukaryota</taxon>
        <taxon>Metazoa</taxon>
        <taxon>Ecdysozoa</taxon>
        <taxon>Nematoda</taxon>
        <taxon>Chromadorea</taxon>
        <taxon>Rhabditida</taxon>
        <taxon>Rhabditina</taxon>
        <taxon>Rhabditomorpha</taxon>
        <taxon>Strongyloidea</taxon>
        <taxon>Trichostrongylidae</taxon>
        <taxon>Teladorsagia</taxon>
    </lineage>
</organism>
<proteinExistence type="predicted"/>
<dbReference type="EMBL" id="KZ345005">
    <property type="protein sequence ID" value="PIO77266.1"/>
    <property type="molecule type" value="Genomic_DNA"/>
</dbReference>
<keyword evidence="3" id="KW-0732">Signal</keyword>
<protein>
    <submittedName>
        <fullName evidence="4">Uncharacterized protein</fullName>
    </submittedName>
</protein>
<keyword evidence="2" id="KW-0812">Transmembrane</keyword>
<name>A0A2G9V4D2_TELCI</name>
<dbReference type="Proteomes" id="UP000230423">
    <property type="component" value="Unassembled WGS sequence"/>
</dbReference>
<accession>A0A2G9V4D2</accession>
<gene>
    <name evidence="4" type="ORF">TELCIR_00632</name>
</gene>
<feature type="region of interest" description="Disordered" evidence="1">
    <location>
        <begin position="116"/>
        <end position="139"/>
    </location>
</feature>
<dbReference type="OrthoDB" id="5833743at2759"/>
<keyword evidence="2" id="KW-0472">Membrane</keyword>
<feature type="chain" id="PRO_5013963858" evidence="3">
    <location>
        <begin position="19"/>
        <end position="139"/>
    </location>
</feature>
<keyword evidence="2" id="KW-1133">Transmembrane helix</keyword>
<feature type="transmembrane region" description="Helical" evidence="2">
    <location>
        <begin position="46"/>
        <end position="73"/>
    </location>
</feature>
<evidence type="ECO:0000256" key="2">
    <source>
        <dbReference type="SAM" id="Phobius"/>
    </source>
</evidence>
<keyword evidence="5" id="KW-1185">Reference proteome</keyword>
<evidence type="ECO:0000256" key="3">
    <source>
        <dbReference type="SAM" id="SignalP"/>
    </source>
</evidence>
<reference evidence="4 5" key="1">
    <citation type="submission" date="2015-09" db="EMBL/GenBank/DDBJ databases">
        <title>Draft genome of the parasitic nematode Teladorsagia circumcincta isolate WARC Sus (inbred).</title>
        <authorList>
            <person name="Mitreva M."/>
        </authorList>
    </citation>
    <scope>NUCLEOTIDE SEQUENCE [LARGE SCALE GENOMIC DNA]</scope>
    <source>
        <strain evidence="4 5">S</strain>
    </source>
</reference>
<evidence type="ECO:0000256" key="1">
    <source>
        <dbReference type="SAM" id="MobiDB-lite"/>
    </source>
</evidence>
<feature type="signal peptide" evidence="3">
    <location>
        <begin position="1"/>
        <end position="18"/>
    </location>
</feature>
<evidence type="ECO:0000313" key="5">
    <source>
        <dbReference type="Proteomes" id="UP000230423"/>
    </source>
</evidence>
<sequence length="139" mass="15799">MFVVVTMMLILIFQLLYCMISPYSSTAEQLFVDGRYSLLQREKKLFTILLFVAFFTALAGWFLNVGLTTYMYFEYLANKRNRRPRRLPGEPAPALVQRDALPPTPAAVTISFPNPNFSNNSDEDDEVFERGAHPPVAAV</sequence>
<dbReference type="AlphaFoldDB" id="A0A2G9V4D2"/>